<dbReference type="AlphaFoldDB" id="A8ZLB9"/>
<accession>A8ZLB9</accession>
<geneLocation type="plasmid" evidence="1 2">
    <name>pREB2</name>
</geneLocation>
<organism evidence="1 2">
    <name type="scientific">Acaryochloris marina (strain MBIC 11017)</name>
    <dbReference type="NCBI Taxonomy" id="329726"/>
    <lineage>
        <taxon>Bacteria</taxon>
        <taxon>Bacillati</taxon>
        <taxon>Cyanobacteriota</taxon>
        <taxon>Cyanophyceae</taxon>
        <taxon>Acaryochloridales</taxon>
        <taxon>Acaryochloridaceae</taxon>
        <taxon>Acaryochloris</taxon>
    </lineage>
</organism>
<evidence type="ECO:0000313" key="2">
    <source>
        <dbReference type="Proteomes" id="UP000000268"/>
    </source>
</evidence>
<protein>
    <submittedName>
        <fullName evidence="1">Uncharacterized protein</fullName>
    </submittedName>
</protein>
<gene>
    <name evidence="1" type="ordered locus">AM1_B0226</name>
</gene>
<name>A8ZLB9_ACAM1</name>
<dbReference type="Proteomes" id="UP000000268">
    <property type="component" value="Plasmid pREB2"/>
</dbReference>
<dbReference type="HOGENOM" id="CLU_3338788_0_0_3"/>
<keyword evidence="1" id="KW-0614">Plasmid</keyword>
<evidence type="ECO:0000313" key="1">
    <source>
        <dbReference type="EMBL" id="ABW31946.1"/>
    </source>
</evidence>
<keyword evidence="2" id="KW-1185">Reference proteome</keyword>
<dbReference type="EMBL" id="CP000839">
    <property type="protein sequence ID" value="ABW31946.1"/>
    <property type="molecule type" value="Genomic_DNA"/>
</dbReference>
<dbReference type="KEGG" id="amr:AM1_B0226"/>
<proteinExistence type="predicted"/>
<reference evidence="1 2" key="1">
    <citation type="journal article" date="2008" name="Proc. Natl. Acad. Sci. U.S.A.">
        <title>Niche adaptation and genome expansion in the chlorophyll d-producing cyanobacterium Acaryochloris marina.</title>
        <authorList>
            <person name="Swingley W.D."/>
            <person name="Chen M."/>
            <person name="Cheung P.C."/>
            <person name="Conrad A.L."/>
            <person name="Dejesa L.C."/>
            <person name="Hao J."/>
            <person name="Honchak B.M."/>
            <person name="Karbach L.E."/>
            <person name="Kurdoglu A."/>
            <person name="Lahiri S."/>
            <person name="Mastrian S.D."/>
            <person name="Miyashita H."/>
            <person name="Page L."/>
            <person name="Ramakrishna P."/>
            <person name="Satoh S."/>
            <person name="Sattley W.M."/>
            <person name="Shimada Y."/>
            <person name="Taylor H.L."/>
            <person name="Tomo T."/>
            <person name="Tsuchiya T."/>
            <person name="Wang Z.T."/>
            <person name="Raymond J."/>
            <person name="Mimuro M."/>
            <person name="Blankenship R.E."/>
            <person name="Touchman J.W."/>
        </authorList>
    </citation>
    <scope>NUCLEOTIDE SEQUENCE [LARGE SCALE GENOMIC DNA]</scope>
    <source>
        <strain evidence="2">MBIC 11017</strain>
        <plasmid evidence="2">Plasmid pREB2</plasmid>
    </source>
</reference>
<sequence length="37" mass="4299">MSFYLGTLKRKELQACNISITGKDRTVQLIQKLPFKE</sequence>